<feature type="compositionally biased region" description="Polar residues" evidence="14">
    <location>
        <begin position="14"/>
        <end position="23"/>
    </location>
</feature>
<evidence type="ECO:0000256" key="14">
    <source>
        <dbReference type="SAM" id="MobiDB-lite"/>
    </source>
</evidence>
<comment type="cofactor">
    <cofactor evidence="13">
        <name>Fe cation</name>
        <dbReference type="ChEBI" id="CHEBI:24875"/>
    </cofactor>
    <text evidence="13">Binds 2 iron ions per subunit.</text>
</comment>
<name>A0A8H6BU28_CANAX</name>
<evidence type="ECO:0000256" key="13">
    <source>
        <dbReference type="RuleBase" id="RU003779"/>
    </source>
</evidence>
<evidence type="ECO:0000256" key="7">
    <source>
        <dbReference type="ARBA" id="ARBA00022982"/>
    </source>
</evidence>
<dbReference type="InterPro" id="IPR002680">
    <property type="entry name" value="AOX"/>
</dbReference>
<dbReference type="Pfam" id="PF01786">
    <property type="entry name" value="AOX"/>
    <property type="match status" value="1"/>
</dbReference>
<dbReference type="GO" id="GO:0005739">
    <property type="term" value="C:mitochondrion"/>
    <property type="evidence" value="ECO:0007669"/>
    <property type="project" value="TreeGrafter"/>
</dbReference>
<dbReference type="SMR" id="A0A8H6BU28"/>
<dbReference type="GO" id="GO:0016020">
    <property type="term" value="C:membrane"/>
    <property type="evidence" value="ECO:0007669"/>
    <property type="project" value="UniProtKB-SubCell"/>
</dbReference>
<evidence type="ECO:0000256" key="10">
    <source>
        <dbReference type="ARBA" id="ARBA00023004"/>
    </source>
</evidence>
<organism evidence="15 16">
    <name type="scientific">Candida albicans</name>
    <name type="common">Yeast</name>
    <dbReference type="NCBI Taxonomy" id="5476"/>
    <lineage>
        <taxon>Eukaryota</taxon>
        <taxon>Fungi</taxon>
        <taxon>Dikarya</taxon>
        <taxon>Ascomycota</taxon>
        <taxon>Saccharomycotina</taxon>
        <taxon>Pichiomycetes</taxon>
        <taxon>Debaryomycetaceae</taxon>
        <taxon>Candida/Lodderomyces clade</taxon>
        <taxon>Candida</taxon>
    </lineage>
</organism>
<gene>
    <name evidence="15" type="ORF">FOB64_005836</name>
</gene>
<comment type="subcellular location">
    <subcellularLocation>
        <location evidence="1">Membrane</location>
    </subcellularLocation>
</comment>
<evidence type="ECO:0000256" key="4">
    <source>
        <dbReference type="ARBA" id="ARBA00022660"/>
    </source>
</evidence>
<keyword evidence="7 13" id="KW-0249">Electron transport</keyword>
<keyword evidence="3" id="KW-0813">Transport</keyword>
<evidence type="ECO:0000256" key="5">
    <source>
        <dbReference type="ARBA" id="ARBA00022692"/>
    </source>
</evidence>
<comment type="caution">
    <text evidence="15">The sequence shown here is derived from an EMBL/GenBank/DDBJ whole genome shotgun (WGS) entry which is preliminary data.</text>
</comment>
<dbReference type="GO" id="GO:0010230">
    <property type="term" value="P:alternative respiration"/>
    <property type="evidence" value="ECO:0007669"/>
    <property type="project" value="TreeGrafter"/>
</dbReference>
<proteinExistence type="inferred from homology"/>
<dbReference type="Gene3D" id="1.20.1260.140">
    <property type="entry name" value="Alternative oxidase"/>
    <property type="match status" value="1"/>
</dbReference>
<evidence type="ECO:0000256" key="3">
    <source>
        <dbReference type="ARBA" id="ARBA00022448"/>
    </source>
</evidence>
<dbReference type="PANTHER" id="PTHR31803">
    <property type="entry name" value="ALTERNATIVE OXIDASE"/>
    <property type="match status" value="1"/>
</dbReference>
<dbReference type="Proteomes" id="UP000536275">
    <property type="component" value="Unassembled WGS sequence"/>
</dbReference>
<evidence type="ECO:0000256" key="12">
    <source>
        <dbReference type="ARBA" id="ARBA00025285"/>
    </source>
</evidence>
<evidence type="ECO:0000256" key="2">
    <source>
        <dbReference type="ARBA" id="ARBA00008388"/>
    </source>
</evidence>
<keyword evidence="11 13" id="KW-0472">Membrane</keyword>
<dbReference type="EMBL" id="JABWAD010000061">
    <property type="protein sequence ID" value="KAF6062784.1"/>
    <property type="molecule type" value="Genomic_DNA"/>
</dbReference>
<keyword evidence="10 13" id="KW-0408">Iron</keyword>
<evidence type="ECO:0000256" key="6">
    <source>
        <dbReference type="ARBA" id="ARBA00022723"/>
    </source>
</evidence>
<evidence type="ECO:0000256" key="8">
    <source>
        <dbReference type="ARBA" id="ARBA00022989"/>
    </source>
</evidence>
<dbReference type="EC" id="1.-.-.-" evidence="13"/>
<sequence>MEFYRIQSNLSKINSEFGNSNPKSPIDEDNLEKPGTIPTKHKPFNIQTEVYNKAGIEANDDDKFLTKPTYRHEDFTEAGVYRVHVTHRPPRTIGDKISCYGTLFFRKCLILLSDMSSVYEYLLFGVFNESKVLPSFVGYLEEEAVRTYTHLIDELDDPNKLPDFQKLPIPNIAVQYWPELTPESSFKDLILRIRADEAKHREINHTFANLEQWQDRNPFALKIKDSDKPQPNYNLDVTRPQGWERKDLYL</sequence>
<feature type="region of interest" description="Disordered" evidence="14">
    <location>
        <begin position="14"/>
        <end position="39"/>
    </location>
</feature>
<dbReference type="InterPro" id="IPR038659">
    <property type="entry name" value="AOX_sf"/>
</dbReference>
<reference evidence="15 16" key="1">
    <citation type="submission" date="2020-03" db="EMBL/GenBank/DDBJ databases">
        <title>FDA dAtabase for Regulatory Grade micrObial Sequences (FDA-ARGOS): Supporting development and validation of Infectious Disease Dx tests.</title>
        <authorList>
            <person name="Campos J."/>
            <person name="Goldberg B."/>
            <person name="Tallon L."/>
            <person name="Sadzewicz L."/>
            <person name="Vavikolanu K."/>
            <person name="Mehta A."/>
            <person name="Aluvathingal J."/>
            <person name="Nadendla S."/>
            <person name="Nandy P."/>
            <person name="Geyer C."/>
            <person name="Yan Y."/>
            <person name="Sichtig H."/>
        </authorList>
    </citation>
    <scope>NUCLEOTIDE SEQUENCE [LARGE SCALE GENOMIC DNA]</scope>
    <source>
        <strain evidence="15 16">FDAARGOS_656</strain>
    </source>
</reference>
<evidence type="ECO:0000256" key="1">
    <source>
        <dbReference type="ARBA" id="ARBA00004370"/>
    </source>
</evidence>
<keyword evidence="5 13" id="KW-0812">Transmembrane</keyword>
<comment type="function">
    <text evidence="12">Catalyzes cyanide-resistant oxygen consumption. May increase respiration when the cytochrome respiratory pathway is restricted, or in response to low temperatures.</text>
</comment>
<dbReference type="GO" id="GO:0046872">
    <property type="term" value="F:metal ion binding"/>
    <property type="evidence" value="ECO:0007669"/>
    <property type="project" value="UniProtKB-UniRule"/>
</dbReference>
<dbReference type="PANTHER" id="PTHR31803:SF3">
    <property type="entry name" value="ALTERNATIVE OXIDASE"/>
    <property type="match status" value="1"/>
</dbReference>
<accession>A0A8H6BU28</accession>
<evidence type="ECO:0000256" key="9">
    <source>
        <dbReference type="ARBA" id="ARBA00023002"/>
    </source>
</evidence>
<keyword evidence="9 13" id="KW-0560">Oxidoreductase</keyword>
<evidence type="ECO:0000313" key="15">
    <source>
        <dbReference type="EMBL" id="KAF6062784.1"/>
    </source>
</evidence>
<keyword evidence="6 13" id="KW-0479">Metal-binding</keyword>
<dbReference type="GO" id="GO:0098803">
    <property type="term" value="C:respiratory chain complex"/>
    <property type="evidence" value="ECO:0007669"/>
    <property type="project" value="UniProtKB-UniRule"/>
</dbReference>
<evidence type="ECO:0000256" key="11">
    <source>
        <dbReference type="ARBA" id="ARBA00023136"/>
    </source>
</evidence>
<keyword evidence="8" id="KW-1133">Transmembrane helix</keyword>
<dbReference type="GO" id="GO:0009916">
    <property type="term" value="F:alternative oxidase activity"/>
    <property type="evidence" value="ECO:0007669"/>
    <property type="project" value="UniProtKB-UniRule"/>
</dbReference>
<protein>
    <recommendedName>
        <fullName evidence="13">Alternative oxidase</fullName>
        <ecNumber evidence="13">1.-.-.-</ecNumber>
    </recommendedName>
</protein>
<comment type="similarity">
    <text evidence="2 13">Belongs to the alternative oxidase family.</text>
</comment>
<keyword evidence="4 13" id="KW-0679">Respiratory chain</keyword>
<evidence type="ECO:0000313" key="16">
    <source>
        <dbReference type="Proteomes" id="UP000536275"/>
    </source>
</evidence>
<dbReference type="AlphaFoldDB" id="A0A8H6BU28"/>